<evidence type="ECO:0000313" key="1">
    <source>
        <dbReference type="EMBL" id="TSJ75786.1"/>
    </source>
</evidence>
<reference evidence="1 2" key="1">
    <citation type="submission" date="2019-07" db="EMBL/GenBank/DDBJ databases">
        <title>Description of 53C-WASEF.</title>
        <authorList>
            <person name="Pitt A."/>
            <person name="Hahn M.W."/>
        </authorList>
    </citation>
    <scope>NUCLEOTIDE SEQUENCE [LARGE SCALE GENOMIC DNA]</scope>
    <source>
        <strain evidence="1 2">53C-WASEF</strain>
    </source>
</reference>
<dbReference type="RefSeq" id="WP_144354059.1">
    <property type="nucleotide sequence ID" value="NZ_CBCRVV010000004.1"/>
</dbReference>
<dbReference type="EMBL" id="VMBG01000003">
    <property type="protein sequence ID" value="TSJ75786.1"/>
    <property type="molecule type" value="Genomic_DNA"/>
</dbReference>
<proteinExistence type="predicted"/>
<dbReference type="Proteomes" id="UP000315648">
    <property type="component" value="Unassembled WGS sequence"/>
</dbReference>
<keyword evidence="2" id="KW-1185">Reference proteome</keyword>
<sequence>MDRLIGRSAPPAPAGVFPSLALDATLPTETSGAETVSLVSIAKPVWAYGVETTPGLLPPKAPAARRIAFTQLATPGLPDLRERLDRPEDDLGRFARGFPLWLAETMYFSVNYTPIAVLGSREQSRHVLFPHPWTPANIQQIVDTAADGLDFVLTGSLTGGDGNQWTLSLQLWDVAKARERKTWSSSFARDNADRALVEFHTHFRLFMEWAAYPEDAGLIYTAPSRPSPWIRTLGISASAFLAEQNALDRAQIDLPSSLIDQVAENAVTGETASLAWLTLAARARRLGLVTELPAVQLLPTPLVKSLSAAGVV</sequence>
<name>A0A556QGM0_9BACT</name>
<organism evidence="1 2">
    <name type="scientific">Rariglobus hedericola</name>
    <dbReference type="NCBI Taxonomy" id="2597822"/>
    <lineage>
        <taxon>Bacteria</taxon>
        <taxon>Pseudomonadati</taxon>
        <taxon>Verrucomicrobiota</taxon>
        <taxon>Opitutia</taxon>
        <taxon>Opitutales</taxon>
        <taxon>Opitutaceae</taxon>
        <taxon>Rariglobus</taxon>
    </lineage>
</organism>
<dbReference type="OrthoDB" id="112945at2"/>
<dbReference type="AlphaFoldDB" id="A0A556QGM0"/>
<protein>
    <submittedName>
        <fullName evidence="1">Uncharacterized protein</fullName>
    </submittedName>
</protein>
<gene>
    <name evidence="1" type="ORF">FPL22_16100</name>
</gene>
<evidence type="ECO:0000313" key="2">
    <source>
        <dbReference type="Proteomes" id="UP000315648"/>
    </source>
</evidence>
<accession>A0A556QGM0</accession>
<comment type="caution">
    <text evidence="1">The sequence shown here is derived from an EMBL/GenBank/DDBJ whole genome shotgun (WGS) entry which is preliminary data.</text>
</comment>